<dbReference type="CDD" id="cd06170">
    <property type="entry name" value="LuxR_C_like"/>
    <property type="match status" value="1"/>
</dbReference>
<dbReference type="InterPro" id="IPR000792">
    <property type="entry name" value="Tscrpt_reg_LuxR_C"/>
</dbReference>
<dbReference type="SUPFAM" id="SSF46894">
    <property type="entry name" value="C-terminal effector domain of the bipartite response regulators"/>
    <property type="match status" value="1"/>
</dbReference>
<organism evidence="5 6">
    <name type="scientific">Bradyrhizobium oligotrophicum S58</name>
    <dbReference type="NCBI Taxonomy" id="1245469"/>
    <lineage>
        <taxon>Bacteria</taxon>
        <taxon>Pseudomonadati</taxon>
        <taxon>Pseudomonadota</taxon>
        <taxon>Alphaproteobacteria</taxon>
        <taxon>Hyphomicrobiales</taxon>
        <taxon>Nitrobacteraceae</taxon>
        <taxon>Bradyrhizobium</taxon>
    </lineage>
</organism>
<dbReference type="InterPro" id="IPR016032">
    <property type="entry name" value="Sig_transdc_resp-reg_C-effctor"/>
</dbReference>
<dbReference type="PANTHER" id="PTHR44688">
    <property type="entry name" value="DNA-BINDING TRANSCRIPTIONAL ACTIVATOR DEVR_DOSR"/>
    <property type="match status" value="1"/>
</dbReference>
<evidence type="ECO:0000259" key="4">
    <source>
        <dbReference type="PROSITE" id="PS50043"/>
    </source>
</evidence>
<protein>
    <submittedName>
        <fullName evidence="5">LuxR family transcriptional regulator</fullName>
    </submittedName>
</protein>
<keyword evidence="1" id="KW-0805">Transcription regulation</keyword>
<keyword evidence="6" id="KW-1185">Reference proteome</keyword>
<dbReference type="GeneID" id="301821082"/>
<evidence type="ECO:0000313" key="6">
    <source>
        <dbReference type="Proteomes" id="UP000011841"/>
    </source>
</evidence>
<dbReference type="Gene3D" id="3.40.50.2300">
    <property type="match status" value="1"/>
</dbReference>
<evidence type="ECO:0000256" key="2">
    <source>
        <dbReference type="ARBA" id="ARBA00023125"/>
    </source>
</evidence>
<dbReference type="SMART" id="SM00421">
    <property type="entry name" value="HTH_LUXR"/>
    <property type="match status" value="1"/>
</dbReference>
<accession>M4ZZR2</accession>
<proteinExistence type="predicted"/>
<name>M4ZZR2_9BRAD</name>
<evidence type="ECO:0000256" key="1">
    <source>
        <dbReference type="ARBA" id="ARBA00023015"/>
    </source>
</evidence>
<dbReference type="Proteomes" id="UP000011841">
    <property type="component" value="Chromosome"/>
</dbReference>
<keyword evidence="2" id="KW-0238">DNA-binding</keyword>
<dbReference type="SUPFAM" id="SSF52172">
    <property type="entry name" value="CheY-like"/>
    <property type="match status" value="1"/>
</dbReference>
<dbReference type="PROSITE" id="PS50043">
    <property type="entry name" value="HTH_LUXR_2"/>
    <property type="match status" value="1"/>
</dbReference>
<dbReference type="GO" id="GO:0006355">
    <property type="term" value="P:regulation of DNA-templated transcription"/>
    <property type="evidence" value="ECO:0007669"/>
    <property type="project" value="InterPro"/>
</dbReference>
<reference evidence="5 6" key="1">
    <citation type="journal article" date="2013" name="Appl. Environ. Microbiol.">
        <title>Genome analysis suggests that the soil oligotrophic bacterium Agromonas oligotrophica (Bradyrhizobium oligotrophicum) is a nitrogen-fixing symbiont of Aeschynomene indica.</title>
        <authorList>
            <person name="Okubo T."/>
            <person name="Fukushima S."/>
            <person name="Itakura M."/>
            <person name="Oshima K."/>
            <person name="Longtonglang A."/>
            <person name="Teaumroong N."/>
            <person name="Mitsui H."/>
            <person name="Hattori M."/>
            <person name="Hattori R."/>
            <person name="Hattori T."/>
            <person name="Minamisawa K."/>
        </authorList>
    </citation>
    <scope>NUCLEOTIDE SEQUENCE [LARGE SCALE GENOMIC DNA]</scope>
    <source>
        <strain evidence="5 6">S58</strain>
    </source>
</reference>
<dbReference type="PRINTS" id="PR00038">
    <property type="entry name" value="HTHLUXR"/>
</dbReference>
<dbReference type="PANTHER" id="PTHR44688:SF16">
    <property type="entry name" value="DNA-BINDING TRANSCRIPTIONAL ACTIVATOR DEVR_DOSR"/>
    <property type="match status" value="1"/>
</dbReference>
<dbReference type="EMBL" id="AP012603">
    <property type="protein sequence ID" value="BAM92000.1"/>
    <property type="molecule type" value="Genomic_DNA"/>
</dbReference>
<feature type="domain" description="HTH luxR-type" evidence="4">
    <location>
        <begin position="243"/>
        <end position="308"/>
    </location>
</feature>
<evidence type="ECO:0000313" key="5">
    <source>
        <dbReference type="EMBL" id="BAM92000.1"/>
    </source>
</evidence>
<dbReference type="KEGG" id="aol:S58_60240"/>
<dbReference type="Pfam" id="PF00196">
    <property type="entry name" value="GerE"/>
    <property type="match status" value="1"/>
</dbReference>
<evidence type="ECO:0000256" key="3">
    <source>
        <dbReference type="ARBA" id="ARBA00023163"/>
    </source>
</evidence>
<dbReference type="AlphaFoldDB" id="M4ZZR2"/>
<dbReference type="RefSeq" id="WP_015669085.1">
    <property type="nucleotide sequence ID" value="NC_020453.1"/>
</dbReference>
<keyword evidence="3" id="KW-0804">Transcription</keyword>
<dbReference type="InterPro" id="IPR011006">
    <property type="entry name" value="CheY-like_superfamily"/>
</dbReference>
<dbReference type="InterPro" id="IPR036388">
    <property type="entry name" value="WH-like_DNA-bd_sf"/>
</dbReference>
<dbReference type="HOGENOM" id="CLU_851722_0_0_5"/>
<dbReference type="Gene3D" id="1.10.10.10">
    <property type="entry name" value="Winged helix-like DNA-binding domain superfamily/Winged helix DNA-binding domain"/>
    <property type="match status" value="1"/>
</dbReference>
<dbReference type="GO" id="GO:0003677">
    <property type="term" value="F:DNA binding"/>
    <property type="evidence" value="ECO:0007669"/>
    <property type="project" value="UniProtKB-KW"/>
</dbReference>
<gene>
    <name evidence="5" type="ORF">S58_60240</name>
</gene>
<dbReference type="eggNOG" id="COG4566">
    <property type="taxonomic scope" value="Bacteria"/>
</dbReference>
<dbReference type="OrthoDB" id="7826527at2"/>
<dbReference type="PROSITE" id="PS00622">
    <property type="entry name" value="HTH_LUXR_1"/>
    <property type="match status" value="1"/>
</dbReference>
<dbReference type="STRING" id="1245469.S58_60240"/>
<sequence length="326" mass="36079">MIEVDQAASLASDLDARRVVQYLRRTGWSVDNSKIEGVVIASRQVSGAARSIRFPIPIDGGFGDQADRIADALRTLSAIERRPVSRIAVDIAGISDEEDSLFHSAERESVGSASRVIFLLAMEKSARDSLSGFLFSLGYDVRSFREEAELLDAFRRKAPACIVIASHHSGEPGSQIVRQLREANFPSPVITLSDAVGSIEAIVTFRRWARPYIHIFSSDERMESKLERAIESVVHGSAGQRHSVPQGELLTQREKEVLMELASGRSNKAIASALVMAERTVKLHVKNVLRKLHAKNRTEAAWFGNVLRWEKTTADELMQDNGRSSD</sequence>